<evidence type="ECO:0000256" key="1">
    <source>
        <dbReference type="SAM" id="SignalP"/>
    </source>
</evidence>
<dbReference type="Proteomes" id="UP000672602">
    <property type="component" value="Unassembled WGS sequence"/>
</dbReference>
<reference evidence="2" key="1">
    <citation type="submission" date="2021-04" db="EMBL/GenBank/DDBJ databases">
        <authorList>
            <person name="Zhang D.-C."/>
        </authorList>
    </citation>
    <scope>NUCLEOTIDE SEQUENCE</scope>
    <source>
        <strain evidence="2">CGMCC 1.15697</strain>
    </source>
</reference>
<protein>
    <submittedName>
        <fullName evidence="2">DUF4197 domain-containing protein</fullName>
    </submittedName>
</protein>
<feature type="signal peptide" evidence="1">
    <location>
        <begin position="1"/>
        <end position="30"/>
    </location>
</feature>
<keyword evidence="1" id="KW-0732">Signal</keyword>
<gene>
    <name evidence="2" type="ORF">KAJ83_14675</name>
</gene>
<keyword evidence="3" id="KW-1185">Reference proteome</keyword>
<proteinExistence type="predicted"/>
<dbReference type="EMBL" id="JAGMWN010000007">
    <property type="protein sequence ID" value="MBP5858262.1"/>
    <property type="molecule type" value="Genomic_DNA"/>
</dbReference>
<dbReference type="Pfam" id="PF13852">
    <property type="entry name" value="DUF4197"/>
    <property type="match status" value="1"/>
</dbReference>
<evidence type="ECO:0000313" key="2">
    <source>
        <dbReference type="EMBL" id="MBP5858262.1"/>
    </source>
</evidence>
<comment type="caution">
    <text evidence="2">The sequence shown here is derived from an EMBL/GenBank/DDBJ whole genome shotgun (WGS) entry which is preliminary data.</text>
</comment>
<dbReference type="InterPro" id="IPR025245">
    <property type="entry name" value="DUF4197"/>
</dbReference>
<feature type="chain" id="PRO_5035232827" evidence="1">
    <location>
        <begin position="31"/>
        <end position="271"/>
    </location>
</feature>
<organism evidence="2 3">
    <name type="scientific">Marivibrio halodurans</name>
    <dbReference type="NCBI Taxonomy" id="2039722"/>
    <lineage>
        <taxon>Bacteria</taxon>
        <taxon>Pseudomonadati</taxon>
        <taxon>Pseudomonadota</taxon>
        <taxon>Alphaproteobacteria</taxon>
        <taxon>Rhodospirillales</taxon>
        <taxon>Rhodospirillaceae</taxon>
        <taxon>Marivibrio</taxon>
    </lineage>
</organism>
<sequence length="271" mass="28253">MSTHRSFSRRAGRACIAPLLAMFLLGPAEAPAQSFLDKANDALKSLGGSNALDSITGGKSGSGSSTGAAAGLSEGTVADGLREALAVGTERVIGQLGATGGFLDDPTVHIPLPDDLKRARDLLDAAGLGGYGDEVEERLNRGAEEAMPEAGEILGGSIRQMTLADAKSILNGPEDAATQFFRRTAGPEIEDRLRPVIESSLSEVGALSALDSMISKYKTLPFVPDVKGDLITHATDEAMNGLFHYLAEEEAAIRANPAERTTDLLKTVFGS</sequence>
<accession>A0A8J7SA53</accession>
<evidence type="ECO:0000313" key="3">
    <source>
        <dbReference type="Proteomes" id="UP000672602"/>
    </source>
</evidence>
<dbReference type="AlphaFoldDB" id="A0A8J7SA53"/>
<name>A0A8J7SA53_9PROT</name>